<organism evidence="2 3">
    <name type="scientific">Favolaschia claudopus</name>
    <dbReference type="NCBI Taxonomy" id="2862362"/>
    <lineage>
        <taxon>Eukaryota</taxon>
        <taxon>Fungi</taxon>
        <taxon>Dikarya</taxon>
        <taxon>Basidiomycota</taxon>
        <taxon>Agaricomycotina</taxon>
        <taxon>Agaricomycetes</taxon>
        <taxon>Agaricomycetidae</taxon>
        <taxon>Agaricales</taxon>
        <taxon>Marasmiineae</taxon>
        <taxon>Mycenaceae</taxon>
        <taxon>Favolaschia</taxon>
    </lineage>
</organism>
<dbReference type="AlphaFoldDB" id="A0AAW0DGV9"/>
<accession>A0AAW0DGV9</accession>
<gene>
    <name evidence="2" type="ORF">R3P38DRAFT_2764046</name>
</gene>
<keyword evidence="3" id="KW-1185">Reference proteome</keyword>
<dbReference type="Proteomes" id="UP001362999">
    <property type="component" value="Unassembled WGS sequence"/>
</dbReference>
<evidence type="ECO:0000313" key="2">
    <source>
        <dbReference type="EMBL" id="KAK7050788.1"/>
    </source>
</evidence>
<feature type="region of interest" description="Disordered" evidence="1">
    <location>
        <begin position="138"/>
        <end position="180"/>
    </location>
</feature>
<comment type="caution">
    <text evidence="2">The sequence shown here is derived from an EMBL/GenBank/DDBJ whole genome shotgun (WGS) entry which is preliminary data.</text>
</comment>
<reference evidence="2 3" key="1">
    <citation type="journal article" date="2024" name="J Genomics">
        <title>Draft genome sequencing and assembly of Favolaschia claudopus CIRM-BRFM 2984 isolated from oak limbs.</title>
        <authorList>
            <person name="Navarro D."/>
            <person name="Drula E."/>
            <person name="Chaduli D."/>
            <person name="Cazenave R."/>
            <person name="Ahrendt S."/>
            <person name="Wang J."/>
            <person name="Lipzen A."/>
            <person name="Daum C."/>
            <person name="Barry K."/>
            <person name="Grigoriev I.V."/>
            <person name="Favel A."/>
            <person name="Rosso M.N."/>
            <person name="Martin F."/>
        </authorList>
    </citation>
    <scope>NUCLEOTIDE SEQUENCE [LARGE SCALE GENOMIC DNA]</scope>
    <source>
        <strain evidence="2 3">CIRM-BRFM 2984</strain>
    </source>
</reference>
<feature type="compositionally biased region" description="Polar residues" evidence="1">
    <location>
        <begin position="169"/>
        <end position="180"/>
    </location>
</feature>
<evidence type="ECO:0000313" key="3">
    <source>
        <dbReference type="Proteomes" id="UP001362999"/>
    </source>
</evidence>
<protein>
    <recommendedName>
        <fullName evidence="4">Ribosomal protein S3</fullName>
    </recommendedName>
</protein>
<dbReference type="EMBL" id="JAWWNJ010000008">
    <property type="protein sequence ID" value="KAK7050788.1"/>
    <property type="molecule type" value="Genomic_DNA"/>
</dbReference>
<sequence length="248" mass="27846">MSQMAYKPWLELKRLNRATRVDYDRLKRSTSRHKGTGSIEYVSLIGLQNRTLQVSGVLARFRDIDFNGYRHCVNPNTPIEAIRNPGRQHQSRDVKVGNNPTARTLSFGKEIEEHAIQQGSVRVNNGIQQDIGELAAHSSPLERKGNQGHRSQGKDVSKQQPTIIRPETTEPQYNTSNTFKSPKVRGFAGIRVGYWQRGREFGGALIQTPPNPTDLVEFGGARGIGRGKQSDPPRQKRKRNLIVTSKAL</sequence>
<proteinExistence type="predicted"/>
<evidence type="ECO:0000256" key="1">
    <source>
        <dbReference type="SAM" id="MobiDB-lite"/>
    </source>
</evidence>
<feature type="region of interest" description="Disordered" evidence="1">
    <location>
        <begin position="221"/>
        <end position="248"/>
    </location>
</feature>
<evidence type="ECO:0008006" key="4">
    <source>
        <dbReference type="Google" id="ProtNLM"/>
    </source>
</evidence>
<name>A0AAW0DGV9_9AGAR</name>